<evidence type="ECO:0000313" key="1">
    <source>
        <dbReference type="EMBL" id="GAA3386413.1"/>
    </source>
</evidence>
<dbReference type="EMBL" id="BAAAYN010000017">
    <property type="protein sequence ID" value="GAA3386413.1"/>
    <property type="molecule type" value="Genomic_DNA"/>
</dbReference>
<dbReference type="RefSeq" id="WP_345728090.1">
    <property type="nucleotide sequence ID" value="NZ_BAAAYN010000017.1"/>
</dbReference>
<name>A0ABP6SW26_9ACTN</name>
<proteinExistence type="predicted"/>
<sequence>MKVMFRRLPDHEWGHVLIERDDHVVYRMHAGPITAEIPHDLVHFTVEDTLGIADGIWGAIAGGVVFRSMTHVSGRRPPHAAERSIELIRAHRDRLQRAELIGGFVESAAHQEDADRSSLYRLSFSTLADPPDVPAVERAVTALQRAEERWRALPIGADLTLTWPGNRRLPAVPLNKRLSRGKARARRGH</sequence>
<evidence type="ECO:0000313" key="2">
    <source>
        <dbReference type="Proteomes" id="UP001501676"/>
    </source>
</evidence>
<comment type="caution">
    <text evidence="1">The sequence shown here is derived from an EMBL/GenBank/DDBJ whole genome shotgun (WGS) entry which is preliminary data.</text>
</comment>
<gene>
    <name evidence="1" type="ORF">GCM10020369_23610</name>
</gene>
<protein>
    <submittedName>
        <fullName evidence="1">Uncharacterized protein</fullName>
    </submittedName>
</protein>
<accession>A0ABP6SW26</accession>
<organism evidence="1 2">
    <name type="scientific">Cryptosporangium minutisporangium</name>
    <dbReference type="NCBI Taxonomy" id="113569"/>
    <lineage>
        <taxon>Bacteria</taxon>
        <taxon>Bacillati</taxon>
        <taxon>Actinomycetota</taxon>
        <taxon>Actinomycetes</taxon>
        <taxon>Cryptosporangiales</taxon>
        <taxon>Cryptosporangiaceae</taxon>
        <taxon>Cryptosporangium</taxon>
    </lineage>
</organism>
<keyword evidence="2" id="KW-1185">Reference proteome</keyword>
<reference evidence="2" key="1">
    <citation type="journal article" date="2019" name="Int. J. Syst. Evol. Microbiol.">
        <title>The Global Catalogue of Microorganisms (GCM) 10K type strain sequencing project: providing services to taxonomists for standard genome sequencing and annotation.</title>
        <authorList>
            <consortium name="The Broad Institute Genomics Platform"/>
            <consortium name="The Broad Institute Genome Sequencing Center for Infectious Disease"/>
            <person name="Wu L."/>
            <person name="Ma J."/>
        </authorList>
    </citation>
    <scope>NUCLEOTIDE SEQUENCE [LARGE SCALE GENOMIC DNA]</scope>
    <source>
        <strain evidence="2">JCM 9458</strain>
    </source>
</reference>
<dbReference type="Proteomes" id="UP001501676">
    <property type="component" value="Unassembled WGS sequence"/>
</dbReference>